<dbReference type="InterPro" id="IPR050122">
    <property type="entry name" value="RTK"/>
</dbReference>
<dbReference type="Gene3D" id="1.10.510.10">
    <property type="entry name" value="Transferase(Phosphotransferase) domain 1"/>
    <property type="match status" value="1"/>
</dbReference>
<dbReference type="EMBL" id="FN653128">
    <property type="protein sequence ID" value="CBY12570.1"/>
    <property type="molecule type" value="Genomic_DNA"/>
</dbReference>
<keyword evidence="4" id="KW-0067">ATP-binding</keyword>
<keyword evidence="2" id="KW-0812">Transmembrane</keyword>
<keyword evidence="11" id="KW-1185">Reference proteome</keyword>
<evidence type="ECO:0000256" key="1">
    <source>
        <dbReference type="ARBA" id="ARBA00004167"/>
    </source>
</evidence>
<dbReference type="GO" id="GO:0007169">
    <property type="term" value="P:cell surface receptor protein tyrosine kinase signaling pathway"/>
    <property type="evidence" value="ECO:0007669"/>
    <property type="project" value="TreeGrafter"/>
</dbReference>
<accession>E4XS22</accession>
<proteinExistence type="predicted"/>
<evidence type="ECO:0000313" key="10">
    <source>
        <dbReference type="EMBL" id="CBY12570.1"/>
    </source>
</evidence>
<evidence type="ECO:0000256" key="4">
    <source>
        <dbReference type="ARBA" id="ARBA00022840"/>
    </source>
</evidence>
<dbReference type="PROSITE" id="PS50011">
    <property type="entry name" value="PROTEIN_KINASE_DOM"/>
    <property type="match status" value="1"/>
</dbReference>
<dbReference type="OrthoDB" id="535945at2759"/>
<evidence type="ECO:0000313" key="11">
    <source>
        <dbReference type="Proteomes" id="UP000001307"/>
    </source>
</evidence>
<dbReference type="GO" id="GO:0043235">
    <property type="term" value="C:receptor complex"/>
    <property type="evidence" value="ECO:0007669"/>
    <property type="project" value="TreeGrafter"/>
</dbReference>
<evidence type="ECO:0000256" key="3">
    <source>
        <dbReference type="ARBA" id="ARBA00022729"/>
    </source>
</evidence>
<dbReference type="InterPro" id="IPR000719">
    <property type="entry name" value="Prot_kinase_dom"/>
</dbReference>
<evidence type="ECO:0000256" key="6">
    <source>
        <dbReference type="ARBA" id="ARBA00023136"/>
    </source>
</evidence>
<feature type="domain" description="Protein kinase" evidence="9">
    <location>
        <begin position="2"/>
        <end position="261"/>
    </location>
</feature>
<dbReference type="PROSITE" id="PS00109">
    <property type="entry name" value="PROTEIN_KINASE_TYR"/>
    <property type="match status" value="1"/>
</dbReference>
<organism evidence="10">
    <name type="scientific">Oikopleura dioica</name>
    <name type="common">Tunicate</name>
    <dbReference type="NCBI Taxonomy" id="34765"/>
    <lineage>
        <taxon>Eukaryota</taxon>
        <taxon>Metazoa</taxon>
        <taxon>Chordata</taxon>
        <taxon>Tunicata</taxon>
        <taxon>Appendicularia</taxon>
        <taxon>Copelata</taxon>
        <taxon>Oikopleuridae</taxon>
        <taxon>Oikopleura</taxon>
    </lineage>
</organism>
<dbReference type="InParanoid" id="E4XS22"/>
<comment type="subcellular location">
    <subcellularLocation>
        <location evidence="1">Membrane</location>
        <topology evidence="1">Single-pass membrane protein</topology>
    </subcellularLocation>
</comment>
<dbReference type="GO" id="GO:0005886">
    <property type="term" value="C:plasma membrane"/>
    <property type="evidence" value="ECO:0007669"/>
    <property type="project" value="TreeGrafter"/>
</dbReference>
<evidence type="ECO:0000256" key="2">
    <source>
        <dbReference type="ARBA" id="ARBA00022692"/>
    </source>
</evidence>
<evidence type="ECO:0000256" key="7">
    <source>
        <dbReference type="ARBA" id="ARBA00023170"/>
    </source>
</evidence>
<keyword evidence="6" id="KW-0472">Membrane</keyword>
<sequence>MLAEFCDFGSCLIGKIEIGDETRRVFVKQLKDVKDQADVQARAKLFENLKACDLILKVNLTSYHEKSFQAIYFQSTEGPLKWFLKRCQLRTNPSQRSTVTTEKLRRFTFQGAQALAYLSSNQIIHGDVAARNFVLDEFNENIILSDTIISVDLFPADYFEGRPIRWQAPECIETANHSSLSGDVWAFGIFVWELFSLEKTQAPYKDIDVLNISQYLSEGYRLVQPDGFPQLLWDLIGNSCWQYSSSKRKNIHQILQELERLQIR</sequence>
<keyword evidence="5" id="KW-1133">Transmembrane helix</keyword>
<keyword evidence="7" id="KW-0675">Receptor</keyword>
<dbReference type="AlphaFoldDB" id="E4XS22"/>
<evidence type="ECO:0000259" key="9">
    <source>
        <dbReference type="PROSITE" id="PS50011"/>
    </source>
</evidence>
<keyword evidence="8" id="KW-0325">Glycoprotein</keyword>
<dbReference type="GO" id="GO:0051897">
    <property type="term" value="P:positive regulation of phosphatidylinositol 3-kinase/protein kinase B signal transduction"/>
    <property type="evidence" value="ECO:0007669"/>
    <property type="project" value="TreeGrafter"/>
</dbReference>
<name>E4XS22_OIKDI</name>
<dbReference type="InterPro" id="IPR011009">
    <property type="entry name" value="Kinase-like_dom_sf"/>
</dbReference>
<dbReference type="GO" id="GO:0010976">
    <property type="term" value="P:positive regulation of neuron projection development"/>
    <property type="evidence" value="ECO:0007669"/>
    <property type="project" value="TreeGrafter"/>
</dbReference>
<dbReference type="PANTHER" id="PTHR24416">
    <property type="entry name" value="TYROSINE-PROTEIN KINASE RECEPTOR"/>
    <property type="match status" value="1"/>
</dbReference>
<dbReference type="GO" id="GO:0004714">
    <property type="term" value="F:transmembrane receptor protein tyrosine kinase activity"/>
    <property type="evidence" value="ECO:0007669"/>
    <property type="project" value="TreeGrafter"/>
</dbReference>
<protein>
    <recommendedName>
        <fullName evidence="9">Protein kinase domain-containing protein</fullName>
    </recommendedName>
</protein>
<reference evidence="10" key="1">
    <citation type="journal article" date="2010" name="Science">
        <title>Plasticity of animal genome architecture unmasked by rapid evolution of a pelagic tunicate.</title>
        <authorList>
            <person name="Denoeud F."/>
            <person name="Henriet S."/>
            <person name="Mungpakdee S."/>
            <person name="Aury J.M."/>
            <person name="Da Silva C."/>
            <person name="Brinkmann H."/>
            <person name="Mikhaleva J."/>
            <person name="Olsen L.C."/>
            <person name="Jubin C."/>
            <person name="Canestro C."/>
            <person name="Bouquet J.M."/>
            <person name="Danks G."/>
            <person name="Poulain J."/>
            <person name="Campsteijn C."/>
            <person name="Adamski M."/>
            <person name="Cross I."/>
            <person name="Yadetie F."/>
            <person name="Muffato M."/>
            <person name="Louis A."/>
            <person name="Butcher S."/>
            <person name="Tsagkogeorga G."/>
            <person name="Konrad A."/>
            <person name="Singh S."/>
            <person name="Jensen M.F."/>
            <person name="Cong E.H."/>
            <person name="Eikeseth-Otteraa H."/>
            <person name="Noel B."/>
            <person name="Anthouard V."/>
            <person name="Porcel B.M."/>
            <person name="Kachouri-Lafond R."/>
            <person name="Nishino A."/>
            <person name="Ugolini M."/>
            <person name="Chourrout P."/>
            <person name="Nishida H."/>
            <person name="Aasland R."/>
            <person name="Huzurbazar S."/>
            <person name="Westhof E."/>
            <person name="Delsuc F."/>
            <person name="Lehrach H."/>
            <person name="Reinhardt R."/>
            <person name="Weissenbach J."/>
            <person name="Roy S.W."/>
            <person name="Artiguenave F."/>
            <person name="Postlethwait J.H."/>
            <person name="Manak J.R."/>
            <person name="Thompson E.M."/>
            <person name="Jaillon O."/>
            <person name="Du Pasquier L."/>
            <person name="Boudinot P."/>
            <person name="Liberles D.A."/>
            <person name="Volff J.N."/>
            <person name="Philippe H."/>
            <person name="Lenhard B."/>
            <person name="Roest Crollius H."/>
            <person name="Wincker P."/>
            <person name="Chourrout D."/>
        </authorList>
    </citation>
    <scope>NUCLEOTIDE SEQUENCE [LARGE SCALE GENOMIC DNA]</scope>
</reference>
<keyword evidence="3" id="KW-0732">Signal</keyword>
<keyword evidence="4" id="KW-0547">Nucleotide-binding</keyword>
<dbReference type="GO" id="GO:0005524">
    <property type="term" value="F:ATP binding"/>
    <property type="evidence" value="ECO:0007669"/>
    <property type="project" value="UniProtKB-KW"/>
</dbReference>
<dbReference type="InterPro" id="IPR001245">
    <property type="entry name" value="Ser-Thr/Tyr_kinase_cat_dom"/>
</dbReference>
<dbReference type="InterPro" id="IPR008266">
    <property type="entry name" value="Tyr_kinase_AS"/>
</dbReference>
<evidence type="ECO:0000256" key="5">
    <source>
        <dbReference type="ARBA" id="ARBA00022989"/>
    </source>
</evidence>
<evidence type="ECO:0000256" key="8">
    <source>
        <dbReference type="ARBA" id="ARBA00023180"/>
    </source>
</evidence>
<dbReference type="Pfam" id="PF07714">
    <property type="entry name" value="PK_Tyr_Ser-Thr"/>
    <property type="match status" value="1"/>
</dbReference>
<gene>
    <name evidence="10" type="ORF">GSOID_T00001970001</name>
</gene>
<dbReference type="Proteomes" id="UP000001307">
    <property type="component" value="Unassembled WGS sequence"/>
</dbReference>
<dbReference type="PANTHER" id="PTHR24416:SF349">
    <property type="entry name" value="TYROSINE-PROTEIN KINASE RYK"/>
    <property type="match status" value="1"/>
</dbReference>
<dbReference type="SUPFAM" id="SSF56112">
    <property type="entry name" value="Protein kinase-like (PK-like)"/>
    <property type="match status" value="1"/>
</dbReference>